<gene>
    <name evidence="1" type="ORF">HID58_020852</name>
</gene>
<evidence type="ECO:0000313" key="2">
    <source>
        <dbReference type="Proteomes" id="UP000824890"/>
    </source>
</evidence>
<organism evidence="1 2">
    <name type="scientific">Brassica napus</name>
    <name type="common">Rape</name>
    <dbReference type="NCBI Taxonomy" id="3708"/>
    <lineage>
        <taxon>Eukaryota</taxon>
        <taxon>Viridiplantae</taxon>
        <taxon>Streptophyta</taxon>
        <taxon>Embryophyta</taxon>
        <taxon>Tracheophyta</taxon>
        <taxon>Spermatophyta</taxon>
        <taxon>Magnoliopsida</taxon>
        <taxon>eudicotyledons</taxon>
        <taxon>Gunneridae</taxon>
        <taxon>Pentapetalae</taxon>
        <taxon>rosids</taxon>
        <taxon>malvids</taxon>
        <taxon>Brassicales</taxon>
        <taxon>Brassicaceae</taxon>
        <taxon>Brassiceae</taxon>
        <taxon>Brassica</taxon>
    </lineage>
</organism>
<dbReference type="EMBL" id="JAGKQM010000006">
    <property type="protein sequence ID" value="KAH0920834.1"/>
    <property type="molecule type" value="Genomic_DNA"/>
</dbReference>
<keyword evidence="2" id="KW-1185">Reference proteome</keyword>
<evidence type="ECO:0000313" key="1">
    <source>
        <dbReference type="EMBL" id="KAH0920834.1"/>
    </source>
</evidence>
<dbReference type="Proteomes" id="UP000824890">
    <property type="component" value="Unassembled WGS sequence"/>
</dbReference>
<reference evidence="1 2" key="1">
    <citation type="submission" date="2021-05" db="EMBL/GenBank/DDBJ databases">
        <title>Genome Assembly of Synthetic Allotetraploid Brassica napus Reveals Homoeologous Exchanges between Subgenomes.</title>
        <authorList>
            <person name="Davis J.T."/>
        </authorList>
    </citation>
    <scope>NUCLEOTIDE SEQUENCE [LARGE SCALE GENOMIC DNA]</scope>
    <source>
        <strain evidence="2">cv. Da-Ae</strain>
        <tissue evidence="1">Seedling</tissue>
    </source>
</reference>
<accession>A0ABQ8CUS0</accession>
<name>A0ABQ8CUS0_BRANA</name>
<comment type="caution">
    <text evidence="1">The sequence shown here is derived from an EMBL/GenBank/DDBJ whole genome shotgun (WGS) entry which is preliminary data.</text>
</comment>
<protein>
    <submittedName>
        <fullName evidence="1">Uncharacterized protein</fullName>
    </submittedName>
</protein>
<proteinExistence type="predicted"/>
<sequence>MWISKSRHAHHHHFLCVSFDDIVAVVMVSSSPPWSLVSSSHRLAPSSPSRARSVVTVSNSLHRHCIELAPSSMYRARSVVNGLKLALSPPLSNSPQKSSMEKEIERIQRKIVRRAGGGRRQWFTAVHESEMVEPAGGGKAQGSWRQISLRLEEEGSWRLSLF</sequence>